<evidence type="ECO:0000256" key="1">
    <source>
        <dbReference type="ARBA" id="ARBA00022835"/>
    </source>
</evidence>
<keyword evidence="1" id="KW-0271">Exosome</keyword>
<dbReference type="InterPro" id="IPR026699">
    <property type="entry name" value="Exosome_RNA_bind1/RRP40/RRP4"/>
</dbReference>
<dbReference type="InterPro" id="IPR036612">
    <property type="entry name" value="KH_dom_type_1_sf"/>
</dbReference>
<evidence type="ECO:0000256" key="2">
    <source>
        <dbReference type="ARBA" id="ARBA00022884"/>
    </source>
</evidence>
<dbReference type="PANTHER" id="PTHR21321">
    <property type="entry name" value="PNAS-3 RELATED"/>
    <property type="match status" value="1"/>
</dbReference>
<proteinExistence type="predicted"/>
<dbReference type="PANTHER" id="PTHR21321:SF4">
    <property type="entry name" value="EXOSOME COMPLEX COMPONENT RRP4"/>
    <property type="match status" value="1"/>
</dbReference>
<dbReference type="Pfam" id="PF21266">
    <property type="entry name" value="S1_RRP4"/>
    <property type="match status" value="1"/>
</dbReference>
<evidence type="ECO:0000313" key="5">
    <source>
        <dbReference type="Proteomes" id="UP001651158"/>
    </source>
</evidence>
<dbReference type="SUPFAM" id="SSF54791">
    <property type="entry name" value="Eukaryotic type KH-domain (KH-domain type I)"/>
    <property type="match status" value="1"/>
</dbReference>
<organism evidence="4 5">
    <name type="scientific">Taenia crassiceps</name>
    <dbReference type="NCBI Taxonomy" id="6207"/>
    <lineage>
        <taxon>Eukaryota</taxon>
        <taxon>Metazoa</taxon>
        <taxon>Spiralia</taxon>
        <taxon>Lophotrochozoa</taxon>
        <taxon>Platyhelminthes</taxon>
        <taxon>Cestoda</taxon>
        <taxon>Eucestoda</taxon>
        <taxon>Cyclophyllidea</taxon>
        <taxon>Taeniidae</taxon>
        <taxon>Taenia</taxon>
    </lineage>
</organism>
<feature type="domain" description="RRP4 S1" evidence="3">
    <location>
        <begin position="130"/>
        <end position="201"/>
    </location>
</feature>
<comment type="caution">
    <text evidence="4">The sequence shown here is derived from an EMBL/GenBank/DDBJ whole genome shotgun (WGS) entry which is preliminary data.</text>
</comment>
<protein>
    <submittedName>
        <fullName evidence="4">Exosome complex component RRP4</fullName>
    </submittedName>
</protein>
<keyword evidence="2" id="KW-0694">RNA-binding</keyword>
<dbReference type="EMBL" id="JAKROA010000009">
    <property type="protein sequence ID" value="KAL5105242.1"/>
    <property type="molecule type" value="Genomic_DNA"/>
</dbReference>
<gene>
    <name evidence="4" type="ORF">TcWFU_006517</name>
</gene>
<accession>A0ABR4Q6N2</accession>
<dbReference type="CDD" id="cd05789">
    <property type="entry name" value="S1_Rrp4"/>
    <property type="match status" value="1"/>
</dbReference>
<dbReference type="SUPFAM" id="SSF50249">
    <property type="entry name" value="Nucleic acid-binding proteins"/>
    <property type="match status" value="1"/>
</dbReference>
<dbReference type="InterPro" id="IPR048565">
    <property type="entry name" value="S1_RRP4"/>
</dbReference>
<dbReference type="Gene3D" id="2.40.50.140">
    <property type="entry name" value="Nucleic acid-binding proteins"/>
    <property type="match status" value="1"/>
</dbReference>
<reference evidence="4 5" key="1">
    <citation type="journal article" date="2022" name="Front. Cell. Infect. Microbiol.">
        <title>The Genomes of Two Strains of Taenia crassiceps the Animal Model for the Study of Human Cysticercosis.</title>
        <authorList>
            <person name="Bobes R.J."/>
            <person name="Estrada K."/>
            <person name="Rios-Valencia D.G."/>
            <person name="Calderon-Gallegos A."/>
            <person name="de la Torre P."/>
            <person name="Carrero J.C."/>
            <person name="Sanchez-Flores A."/>
            <person name="Laclette J.P."/>
        </authorList>
    </citation>
    <scope>NUCLEOTIDE SEQUENCE [LARGE SCALE GENOMIC DNA]</scope>
    <source>
        <strain evidence="4">WFUcys</strain>
    </source>
</reference>
<evidence type="ECO:0000259" key="3">
    <source>
        <dbReference type="Pfam" id="PF21266"/>
    </source>
</evidence>
<dbReference type="Proteomes" id="UP001651158">
    <property type="component" value="Unassembled WGS sequence"/>
</dbReference>
<keyword evidence="5" id="KW-1185">Reference proteome</keyword>
<sequence length="390" mass="41793">MENLTSGMSLQRNVKEGTHYLALRSMPIRITPTVLQEACSQGGGRGGEKEGFRGIVVPGEVIFTSGVNLITGHGTYRVDDSDGVAEAIVGEQPTMRDDSTTASALPMHASMAGRLKSVNKLVYVEPPNTRYSGNVGDTVVGRIVEVEQKRWKVDVNSYHLANLSLANVKLPTGELRRKSEDDERAMRSFMREGDLIVAEVRELYRDGSLQLHMPGMRTGRLGEGCVLRLPPSLIRRQKIHRHQLVVPCGGGGGSAGGEAARSTRVGLILGCNGLVWIGPERGMNLGARLGATILAQKPLPTTGDITSEVEERMAVGRVRNVVLALVACGHLVWETAVLAGCEASFFEEAEEADGSVGGNAADGAARITRLLLPEHQRHLVDLVIAKLAAA</sequence>
<dbReference type="Gene3D" id="2.40.50.100">
    <property type="match status" value="1"/>
</dbReference>
<name>A0ABR4Q6N2_9CEST</name>
<dbReference type="InterPro" id="IPR012340">
    <property type="entry name" value="NA-bd_OB-fold"/>
</dbReference>
<evidence type="ECO:0000313" key="4">
    <source>
        <dbReference type="EMBL" id="KAL5105242.1"/>
    </source>
</evidence>